<gene>
    <name evidence="3" type="ORF">JK386_06960</name>
</gene>
<dbReference type="AlphaFoldDB" id="A0A938Y5K5"/>
<dbReference type="RefSeq" id="WP_205290949.1">
    <property type="nucleotide sequence ID" value="NZ_CP074406.1"/>
</dbReference>
<dbReference type="Pfam" id="PF13559">
    <property type="entry name" value="DUF4129"/>
    <property type="match status" value="1"/>
</dbReference>
<keyword evidence="1" id="KW-0812">Transmembrane</keyword>
<accession>A0A938Y5K5</accession>
<feature type="transmembrane region" description="Helical" evidence="1">
    <location>
        <begin position="63"/>
        <end position="83"/>
    </location>
</feature>
<dbReference type="InterPro" id="IPR025403">
    <property type="entry name" value="TgpA-like_C"/>
</dbReference>
<dbReference type="EMBL" id="JAERTX010000005">
    <property type="protein sequence ID" value="MBM9459637.1"/>
    <property type="molecule type" value="Genomic_DNA"/>
</dbReference>
<sequence length="222" mass="23485">MHAVLRGLLEPPLDPSGDEARHELRRELVKPEYQDTDVLDRLVRWLERLVGDGVDVAAGSRPLSVAVAVLVALALVAVVLLLVSRARGAARSGTRAAAVLGAETLSADELRARAEQALAAGATDEAVVEAFRAIAVRQIERGRIEDIPQATAHELAAALAAVFGTHARAIRDSADLFDAVRYGDHPADTAQARALLALDDTLAAHRPDRFGALDDPAGAVPR</sequence>
<keyword evidence="1" id="KW-1133">Transmembrane helix</keyword>
<organism evidence="3 4">
    <name type="scientific">Nocardioides faecalis</name>
    <dbReference type="NCBI Taxonomy" id="2803858"/>
    <lineage>
        <taxon>Bacteria</taxon>
        <taxon>Bacillati</taxon>
        <taxon>Actinomycetota</taxon>
        <taxon>Actinomycetes</taxon>
        <taxon>Propionibacteriales</taxon>
        <taxon>Nocardioidaceae</taxon>
        <taxon>Nocardioides</taxon>
    </lineage>
</organism>
<feature type="domain" description="Protein-glutamine gamma-glutamyltransferase-like C-terminal" evidence="2">
    <location>
        <begin position="135"/>
        <end position="199"/>
    </location>
</feature>
<evidence type="ECO:0000256" key="1">
    <source>
        <dbReference type="SAM" id="Phobius"/>
    </source>
</evidence>
<evidence type="ECO:0000259" key="2">
    <source>
        <dbReference type="Pfam" id="PF13559"/>
    </source>
</evidence>
<proteinExistence type="predicted"/>
<protein>
    <submittedName>
        <fullName evidence="3">DUF4129 domain-containing protein</fullName>
    </submittedName>
</protein>
<keyword evidence="1" id="KW-0472">Membrane</keyword>
<evidence type="ECO:0000313" key="3">
    <source>
        <dbReference type="EMBL" id="MBM9459637.1"/>
    </source>
</evidence>
<reference evidence="3" key="1">
    <citation type="submission" date="2021-01" db="EMBL/GenBank/DDBJ databases">
        <title>Novel species in genus Nocardioides.</title>
        <authorList>
            <person name="Zhang G."/>
        </authorList>
    </citation>
    <scope>NUCLEOTIDE SEQUENCE</scope>
    <source>
        <strain evidence="3">Zg-536</strain>
    </source>
</reference>
<keyword evidence="4" id="KW-1185">Reference proteome</keyword>
<comment type="caution">
    <text evidence="3">The sequence shown here is derived from an EMBL/GenBank/DDBJ whole genome shotgun (WGS) entry which is preliminary data.</text>
</comment>
<name>A0A938Y5K5_9ACTN</name>
<evidence type="ECO:0000313" key="4">
    <source>
        <dbReference type="Proteomes" id="UP000663791"/>
    </source>
</evidence>
<dbReference type="Proteomes" id="UP000663791">
    <property type="component" value="Unassembled WGS sequence"/>
</dbReference>